<dbReference type="GO" id="GO:0005737">
    <property type="term" value="C:cytoplasm"/>
    <property type="evidence" value="ECO:0007669"/>
    <property type="project" value="UniProtKB-SubCell"/>
</dbReference>
<dbReference type="AlphaFoldDB" id="A0A173XNQ8"/>
<proteinExistence type="inferred from homology"/>
<comment type="function">
    <text evidence="12">Cell wall formation. Adds enolpyruvyl to UDP-N-acetylglucosamine.</text>
</comment>
<dbReference type="InterPro" id="IPR036968">
    <property type="entry name" value="Enolpyruvate_Tfrase_sf"/>
</dbReference>
<comment type="subcellular location">
    <subcellularLocation>
        <location evidence="1 12">Cytoplasm</location>
    </subcellularLocation>
</comment>
<feature type="binding site" evidence="12">
    <location>
        <position position="305"/>
    </location>
    <ligand>
        <name>UDP-N-acetyl-alpha-D-glucosamine</name>
        <dbReference type="ChEBI" id="CHEBI:57705"/>
    </ligand>
</feature>
<evidence type="ECO:0000256" key="5">
    <source>
        <dbReference type="ARBA" id="ARBA00022679"/>
    </source>
</evidence>
<reference evidence="14 15" key="1">
    <citation type="submission" date="2015-09" db="EMBL/GenBank/DDBJ databases">
        <authorList>
            <consortium name="Pathogen Informatics"/>
        </authorList>
    </citation>
    <scope>NUCLEOTIDE SEQUENCE [LARGE SCALE GENOMIC DNA]</scope>
    <source>
        <strain evidence="14 15">2789STDY5608838</strain>
    </source>
</reference>
<feature type="binding site" evidence="12">
    <location>
        <position position="327"/>
    </location>
    <ligand>
        <name>UDP-N-acetyl-alpha-D-glucosamine</name>
        <dbReference type="ChEBI" id="CHEBI:57705"/>
    </ligand>
</feature>
<evidence type="ECO:0000256" key="1">
    <source>
        <dbReference type="ARBA" id="ARBA00004496"/>
    </source>
</evidence>
<evidence type="ECO:0000256" key="7">
    <source>
        <dbReference type="ARBA" id="ARBA00022984"/>
    </source>
</evidence>
<evidence type="ECO:0000256" key="6">
    <source>
        <dbReference type="ARBA" id="ARBA00022960"/>
    </source>
</evidence>
<dbReference type="GO" id="GO:0008360">
    <property type="term" value="P:regulation of cell shape"/>
    <property type="evidence" value="ECO:0007669"/>
    <property type="project" value="UniProtKB-KW"/>
</dbReference>
<name>A0A173XNQ8_9FIRM</name>
<evidence type="ECO:0000256" key="3">
    <source>
        <dbReference type="ARBA" id="ARBA00022490"/>
    </source>
</evidence>
<comment type="pathway">
    <text evidence="2 12">Cell wall biogenesis; peptidoglycan biosynthesis.</text>
</comment>
<evidence type="ECO:0000256" key="8">
    <source>
        <dbReference type="ARBA" id="ARBA00023306"/>
    </source>
</evidence>
<feature type="binding site" evidence="12">
    <location>
        <position position="92"/>
    </location>
    <ligand>
        <name>UDP-N-acetyl-alpha-D-glucosamine</name>
        <dbReference type="ChEBI" id="CHEBI:57705"/>
    </ligand>
</feature>
<dbReference type="UniPathway" id="UPA00219"/>
<dbReference type="NCBIfam" id="NF006873">
    <property type="entry name" value="PRK09369.1"/>
    <property type="match status" value="1"/>
</dbReference>
<dbReference type="GO" id="GO:0008760">
    <property type="term" value="F:UDP-N-acetylglucosamine 1-carboxyvinyltransferase activity"/>
    <property type="evidence" value="ECO:0007669"/>
    <property type="project" value="UniProtKB-UniRule"/>
</dbReference>
<dbReference type="EC" id="2.5.1.7" evidence="12"/>
<comment type="caution">
    <text evidence="12">Lacks conserved residue(s) required for the propagation of feature annotation.</text>
</comment>
<dbReference type="GO" id="GO:0051301">
    <property type="term" value="P:cell division"/>
    <property type="evidence" value="ECO:0007669"/>
    <property type="project" value="UniProtKB-KW"/>
</dbReference>
<dbReference type="HAMAP" id="MF_00111">
    <property type="entry name" value="MurA"/>
    <property type="match status" value="1"/>
</dbReference>
<dbReference type="GO" id="GO:0019277">
    <property type="term" value="P:UDP-N-acetylgalactosamine biosynthetic process"/>
    <property type="evidence" value="ECO:0007669"/>
    <property type="project" value="InterPro"/>
</dbReference>
<dbReference type="GO" id="GO:0071555">
    <property type="term" value="P:cell wall organization"/>
    <property type="evidence" value="ECO:0007669"/>
    <property type="project" value="UniProtKB-KW"/>
</dbReference>
<keyword evidence="6 12" id="KW-0133">Cell shape</keyword>
<dbReference type="NCBIfam" id="TIGR01072">
    <property type="entry name" value="murA"/>
    <property type="match status" value="1"/>
</dbReference>
<dbReference type="PANTHER" id="PTHR43783">
    <property type="entry name" value="UDP-N-ACETYLGLUCOSAMINE 1-CARBOXYVINYLTRANSFERASE"/>
    <property type="match status" value="1"/>
</dbReference>
<sequence>MDEIHVTGKASLSGEIFIQGSKNAALPMIAASLMHRGLSILRGCPRISDVFCMEEILKSLGAVTWWDDHDLYLDCSCADGTEIPAVYTGRMRSSIILAGAVLARNRKCRIGYPGGCTIGKRPIDLHLMALRALGADVRENASGLDGECVRFEGQDIVFPKSSVGAAQQAILAAVLAKGVTHLYNCAKEPEVFWLCRYLKTMGALIEGEETGEITIRGVDELKSGDYRIPPDRIVAGTYLCAAAAARSKIILHDVPVEELQSFMEVYRKIGGQYQVNGGTLEVNGKNAVRPAVLVETEIYPGFPTDLQAPLMAVLTGAQGQSTIRENIFDRRFGSAFQMKKMGADISVSGNQAIIRGGKTLKGTQVQAGDLRGGAALLIAALMAEGETCVTGAGFISRGYEHICEDLRTLGCRIWQPGTEDLRIYERK</sequence>
<organism evidence="14 15">
    <name type="scientific">Blautia obeum</name>
    <dbReference type="NCBI Taxonomy" id="40520"/>
    <lineage>
        <taxon>Bacteria</taxon>
        <taxon>Bacillati</taxon>
        <taxon>Bacillota</taxon>
        <taxon>Clostridia</taxon>
        <taxon>Lachnospirales</taxon>
        <taxon>Lachnospiraceae</taxon>
        <taxon>Blautia</taxon>
    </lineage>
</organism>
<feature type="domain" description="Enolpyruvate transferase" evidence="13">
    <location>
        <begin position="7"/>
        <end position="406"/>
    </location>
</feature>
<keyword evidence="9 12" id="KW-0961">Cell wall biogenesis/degradation</keyword>
<dbReference type="PANTHER" id="PTHR43783:SF1">
    <property type="entry name" value="UDP-N-ACETYLGLUCOSAMINE 1-CARBOXYVINYLTRANSFERASE"/>
    <property type="match status" value="1"/>
</dbReference>
<keyword evidence="3 12" id="KW-0963">Cytoplasm</keyword>
<dbReference type="GO" id="GO:0009252">
    <property type="term" value="P:peptidoglycan biosynthetic process"/>
    <property type="evidence" value="ECO:0007669"/>
    <property type="project" value="UniProtKB-UniRule"/>
</dbReference>
<dbReference type="Proteomes" id="UP000095447">
    <property type="component" value="Unassembled WGS sequence"/>
</dbReference>
<keyword evidence="7 12" id="KW-0573">Peptidoglycan synthesis</keyword>
<keyword evidence="12" id="KW-0670">Pyruvate</keyword>
<dbReference type="SUPFAM" id="SSF55205">
    <property type="entry name" value="EPT/RTPC-like"/>
    <property type="match status" value="1"/>
</dbReference>
<comment type="catalytic activity">
    <reaction evidence="11 12">
        <text>phosphoenolpyruvate + UDP-N-acetyl-alpha-D-glucosamine = UDP-N-acetyl-3-O-(1-carboxyvinyl)-alpha-D-glucosamine + phosphate</text>
        <dbReference type="Rhea" id="RHEA:18681"/>
        <dbReference type="ChEBI" id="CHEBI:43474"/>
        <dbReference type="ChEBI" id="CHEBI:57705"/>
        <dbReference type="ChEBI" id="CHEBI:58702"/>
        <dbReference type="ChEBI" id="CHEBI:68483"/>
        <dbReference type="EC" id="2.5.1.7"/>
    </reaction>
</comment>
<accession>A0A173XNQ8</accession>
<keyword evidence="5 12" id="KW-0808">Transferase</keyword>
<dbReference type="InterPro" id="IPR005750">
    <property type="entry name" value="UDP_GlcNAc_COvinyl_MurA"/>
</dbReference>
<feature type="active site" description="Proton donor" evidence="12">
    <location>
        <position position="116"/>
    </location>
</feature>
<evidence type="ECO:0000256" key="4">
    <source>
        <dbReference type="ARBA" id="ARBA00022618"/>
    </source>
</evidence>
<protein>
    <recommendedName>
        <fullName evidence="12">UDP-N-acetylglucosamine 1-carboxyvinyltransferase</fullName>
        <ecNumber evidence="12">2.5.1.7</ecNumber>
    </recommendedName>
    <alternativeName>
        <fullName evidence="12">Enoylpyruvate transferase</fullName>
    </alternativeName>
    <alternativeName>
        <fullName evidence="12">UDP-N-acetylglucosamine enolpyruvyl transferase</fullName>
        <shortName evidence="12">EPT</shortName>
    </alternativeName>
</protein>
<dbReference type="EMBL" id="CYZA01000002">
    <property type="protein sequence ID" value="CUN53339.1"/>
    <property type="molecule type" value="Genomic_DNA"/>
</dbReference>
<evidence type="ECO:0000259" key="13">
    <source>
        <dbReference type="Pfam" id="PF00275"/>
    </source>
</evidence>
<evidence type="ECO:0000256" key="12">
    <source>
        <dbReference type="HAMAP-Rule" id="MF_00111"/>
    </source>
</evidence>
<evidence type="ECO:0000313" key="14">
    <source>
        <dbReference type="EMBL" id="CUN53339.1"/>
    </source>
</evidence>
<keyword evidence="8 12" id="KW-0131">Cell cycle</keyword>
<dbReference type="CDD" id="cd01555">
    <property type="entry name" value="UdpNAET"/>
    <property type="match status" value="1"/>
</dbReference>
<dbReference type="Pfam" id="PF00275">
    <property type="entry name" value="EPSP_synthase"/>
    <property type="match status" value="1"/>
</dbReference>
<dbReference type="RefSeq" id="WP_055052678.1">
    <property type="nucleotide sequence ID" value="NZ_CYZA01000002.1"/>
</dbReference>
<dbReference type="InterPro" id="IPR001986">
    <property type="entry name" value="Enolpyruvate_Tfrase_dom"/>
</dbReference>
<dbReference type="Gene3D" id="3.65.10.10">
    <property type="entry name" value="Enolpyruvate transferase domain"/>
    <property type="match status" value="2"/>
</dbReference>
<evidence type="ECO:0000256" key="11">
    <source>
        <dbReference type="ARBA" id="ARBA00047527"/>
    </source>
</evidence>
<evidence type="ECO:0000256" key="2">
    <source>
        <dbReference type="ARBA" id="ARBA00004752"/>
    </source>
</evidence>
<keyword evidence="4 12" id="KW-0132">Cell division</keyword>
<dbReference type="InterPro" id="IPR013792">
    <property type="entry name" value="RNA3'P_cycl/enolpyr_Trfase_a/b"/>
</dbReference>
<gene>
    <name evidence="14" type="primary">murAA</name>
    <name evidence="12" type="synonym">murA</name>
    <name evidence="14" type="ORF">ERS852395_00607</name>
</gene>
<feature type="modified residue" description="2-(S-cysteinyl)pyruvic acid O-phosphothioketal" evidence="12">
    <location>
        <position position="116"/>
    </location>
</feature>
<feature type="binding site" evidence="12">
    <location>
        <begin position="121"/>
        <end position="125"/>
    </location>
    <ligand>
        <name>UDP-N-acetyl-alpha-D-glucosamine</name>
        <dbReference type="ChEBI" id="CHEBI:57705"/>
    </ligand>
</feature>
<feature type="binding site" evidence="12">
    <location>
        <begin position="22"/>
        <end position="23"/>
    </location>
    <ligand>
        <name>phosphoenolpyruvate</name>
        <dbReference type="ChEBI" id="CHEBI:58702"/>
    </ligand>
</feature>
<evidence type="ECO:0000256" key="10">
    <source>
        <dbReference type="ARBA" id="ARBA00038367"/>
    </source>
</evidence>
<evidence type="ECO:0000256" key="9">
    <source>
        <dbReference type="ARBA" id="ARBA00023316"/>
    </source>
</evidence>
<comment type="similarity">
    <text evidence="10 12">Belongs to the EPSP synthase family. MurA subfamily.</text>
</comment>
<evidence type="ECO:0000313" key="15">
    <source>
        <dbReference type="Proteomes" id="UP000095447"/>
    </source>
</evidence>
<dbReference type="InterPro" id="IPR050068">
    <property type="entry name" value="MurA_subfamily"/>
</dbReference>